<feature type="compositionally biased region" description="Low complexity" evidence="8">
    <location>
        <begin position="339"/>
        <end position="352"/>
    </location>
</feature>
<gene>
    <name evidence="10" type="ORF">DEO72_LG2g5797</name>
</gene>
<feature type="region of interest" description="Disordered" evidence="8">
    <location>
        <begin position="140"/>
        <end position="280"/>
    </location>
</feature>
<dbReference type="GO" id="GO:0031985">
    <property type="term" value="C:Golgi cisterna"/>
    <property type="evidence" value="ECO:0007669"/>
    <property type="project" value="TreeGrafter"/>
</dbReference>
<keyword evidence="2 9" id="KW-0812">Transmembrane</keyword>
<dbReference type="AlphaFoldDB" id="A0A4D6LA66"/>
<evidence type="ECO:0000256" key="5">
    <source>
        <dbReference type="ARBA" id="ARBA00023054"/>
    </source>
</evidence>
<organism evidence="10 11">
    <name type="scientific">Vigna unguiculata</name>
    <name type="common">Cowpea</name>
    <dbReference type="NCBI Taxonomy" id="3917"/>
    <lineage>
        <taxon>Eukaryota</taxon>
        <taxon>Viridiplantae</taxon>
        <taxon>Streptophyta</taxon>
        <taxon>Embryophyta</taxon>
        <taxon>Tracheophyta</taxon>
        <taxon>Spermatophyta</taxon>
        <taxon>Magnoliopsida</taxon>
        <taxon>eudicotyledons</taxon>
        <taxon>Gunneridae</taxon>
        <taxon>Pentapetalae</taxon>
        <taxon>rosids</taxon>
        <taxon>fabids</taxon>
        <taxon>Fabales</taxon>
        <taxon>Fabaceae</taxon>
        <taxon>Papilionoideae</taxon>
        <taxon>50 kb inversion clade</taxon>
        <taxon>NPAAA clade</taxon>
        <taxon>indigoferoid/millettioid clade</taxon>
        <taxon>Phaseoleae</taxon>
        <taxon>Vigna</taxon>
    </lineage>
</organism>
<dbReference type="PANTHER" id="PTHR13815:SF5">
    <property type="entry name" value="GOLGIN CANDIDATE 2"/>
    <property type="match status" value="1"/>
</dbReference>
<feature type="coiled-coil region" evidence="7">
    <location>
        <begin position="375"/>
        <end position="420"/>
    </location>
</feature>
<evidence type="ECO:0000256" key="9">
    <source>
        <dbReference type="SAM" id="Phobius"/>
    </source>
</evidence>
<evidence type="ECO:0000256" key="1">
    <source>
        <dbReference type="ARBA" id="ARBA00004394"/>
    </source>
</evidence>
<feature type="compositionally biased region" description="Basic and acidic residues" evidence="8">
    <location>
        <begin position="229"/>
        <end position="264"/>
    </location>
</feature>
<keyword evidence="6 9" id="KW-0472">Membrane</keyword>
<feature type="coiled-coil region" evidence="7">
    <location>
        <begin position="474"/>
        <end position="586"/>
    </location>
</feature>
<feature type="region of interest" description="Disordered" evidence="8">
    <location>
        <begin position="54"/>
        <end position="125"/>
    </location>
</feature>
<feature type="compositionally biased region" description="Basic and acidic residues" evidence="8">
    <location>
        <begin position="195"/>
        <end position="212"/>
    </location>
</feature>
<evidence type="ECO:0000256" key="6">
    <source>
        <dbReference type="ARBA" id="ARBA00023136"/>
    </source>
</evidence>
<dbReference type="GO" id="GO:0000139">
    <property type="term" value="C:Golgi membrane"/>
    <property type="evidence" value="ECO:0007669"/>
    <property type="project" value="UniProtKB-SubCell"/>
</dbReference>
<evidence type="ECO:0000313" key="11">
    <source>
        <dbReference type="Proteomes" id="UP000501690"/>
    </source>
</evidence>
<keyword evidence="5 7" id="KW-0175">Coiled coil</keyword>
<reference evidence="10 11" key="1">
    <citation type="submission" date="2019-04" db="EMBL/GenBank/DDBJ databases">
        <title>An improved genome assembly and genetic linkage map for asparagus bean, Vigna unguiculata ssp. sesquipedialis.</title>
        <authorList>
            <person name="Xia Q."/>
            <person name="Zhang R."/>
            <person name="Dong Y."/>
        </authorList>
    </citation>
    <scope>NUCLEOTIDE SEQUENCE [LARGE SCALE GENOMIC DNA]</scope>
    <source>
        <tissue evidence="10">Leaf</tissue>
    </source>
</reference>
<keyword evidence="3 9" id="KW-1133">Transmembrane helix</keyword>
<evidence type="ECO:0008006" key="12">
    <source>
        <dbReference type="Google" id="ProtNLM"/>
    </source>
</evidence>
<keyword evidence="11" id="KW-1185">Reference proteome</keyword>
<name>A0A4D6LA66_VIGUN</name>
<evidence type="ECO:0000256" key="7">
    <source>
        <dbReference type="SAM" id="Coils"/>
    </source>
</evidence>
<keyword evidence="4" id="KW-0333">Golgi apparatus</keyword>
<evidence type="ECO:0000256" key="4">
    <source>
        <dbReference type="ARBA" id="ARBA00023034"/>
    </source>
</evidence>
<evidence type="ECO:0000256" key="2">
    <source>
        <dbReference type="ARBA" id="ARBA00022692"/>
    </source>
</evidence>
<dbReference type="Pfam" id="PF09787">
    <property type="entry name" value="Golgin_A5"/>
    <property type="match status" value="1"/>
</dbReference>
<accession>A0A4D6LA66</accession>
<feature type="transmembrane region" description="Helical" evidence="9">
    <location>
        <begin position="675"/>
        <end position="693"/>
    </location>
</feature>
<evidence type="ECO:0000256" key="8">
    <source>
        <dbReference type="SAM" id="MobiDB-lite"/>
    </source>
</evidence>
<feature type="compositionally biased region" description="Polar residues" evidence="8">
    <location>
        <begin position="140"/>
        <end position="150"/>
    </location>
</feature>
<dbReference type="InterPro" id="IPR019177">
    <property type="entry name" value="Golgin_subfamily_A_member_5"/>
</dbReference>
<feature type="compositionally biased region" description="Polar residues" evidence="8">
    <location>
        <begin position="265"/>
        <end position="277"/>
    </location>
</feature>
<protein>
    <recommendedName>
        <fullName evidence="12">Golgin candidate 2</fullName>
    </recommendedName>
</protein>
<dbReference type="EMBL" id="CP039346">
    <property type="protein sequence ID" value="QCD85437.1"/>
    <property type="molecule type" value="Genomic_DNA"/>
</dbReference>
<dbReference type="PANTHER" id="PTHR13815">
    <property type="entry name" value="GOLGIN-84"/>
    <property type="match status" value="1"/>
</dbReference>
<feature type="compositionally biased region" description="Basic and acidic residues" evidence="8">
    <location>
        <begin position="79"/>
        <end position="97"/>
    </location>
</feature>
<feature type="compositionally biased region" description="Polar residues" evidence="8">
    <location>
        <begin position="182"/>
        <end position="193"/>
    </location>
</feature>
<evidence type="ECO:0000313" key="10">
    <source>
        <dbReference type="EMBL" id="QCD85437.1"/>
    </source>
</evidence>
<dbReference type="Proteomes" id="UP000501690">
    <property type="component" value="Linkage Group LG2"/>
</dbReference>
<feature type="region of interest" description="Disordered" evidence="8">
    <location>
        <begin position="312"/>
        <end position="368"/>
    </location>
</feature>
<dbReference type="GO" id="GO:0007030">
    <property type="term" value="P:Golgi organization"/>
    <property type="evidence" value="ECO:0007669"/>
    <property type="project" value="InterPro"/>
</dbReference>
<sequence>MANWISSKLKAAESILHQASPNITMLHIFFSIFAFSESLAIGILDQQAAESLGKNEGFRSEEPSIDAPSKSGIGVSLKDQLKKKPLESSDYGGKFRSDPNFNGLKATASAPKLSTKSGPTLTNDDWTELLSAPTVTQSIASASGSNQGNGVPSPRVLSKNSGRKLKGLSSASSVSDVRRNARSGNSGPRSFQKSDYVKEVKLSGKAPDDGKESTSSTSTRRNSAVESETDGKWGKEPTYSDKSSSEKPVIEENAKEENEHRFNYRDTSPSESLQEGDQTLAAETIPALGIDKVQEPKIVVDFDGSQLRSAIKERHELNSISGNSISDDLKRGSRMATYGSSDSDTDSGSTSDSESEHEREERRKRRERILAEKAAAKAINAIKERENMVAKLEGEKETLEKILEERAKEQAQEASQLQSTAMETMEAVELEKQKHNNTRMEFLARLAKLETANADLARSLAAVQWNLEIEVKQVAELKQQISSKELLHEELRRRMKNPPQTGASQNQLASKGVEFEREILEAEHSLINDKVTQLEEKARKLEADIEITRKEMEEPTEVEVELKQRLQQMTDHLIQKQAKVESLSSEKASLMFRMEAVSRLLDENTSASGATNMNHASSSSDLESGLWELSNSKLKPMLKARIHSGKRQLGSLLQQLDHIFVTGALFLKRNASAKWWALIYLVCLHFWVFYILSSHTSPSNVGRSGAQISLENINNTGGV</sequence>
<dbReference type="GO" id="GO:0000301">
    <property type="term" value="P:retrograde transport, vesicle recycling within Golgi"/>
    <property type="evidence" value="ECO:0007669"/>
    <property type="project" value="TreeGrafter"/>
</dbReference>
<comment type="subcellular location">
    <subcellularLocation>
        <location evidence="1">Golgi apparatus membrane</location>
    </subcellularLocation>
</comment>
<evidence type="ECO:0000256" key="3">
    <source>
        <dbReference type="ARBA" id="ARBA00022989"/>
    </source>
</evidence>
<feature type="compositionally biased region" description="Polar residues" evidence="8">
    <location>
        <begin position="112"/>
        <end position="124"/>
    </location>
</feature>
<proteinExistence type="predicted"/>